<evidence type="ECO:0008006" key="4">
    <source>
        <dbReference type="Google" id="ProtNLM"/>
    </source>
</evidence>
<dbReference type="STRING" id="50340.PF66_02682"/>
<dbReference type="Proteomes" id="UP000037931">
    <property type="component" value="Unassembled WGS sequence"/>
</dbReference>
<sequence>MKDLLSPATWWVAAVAAVVLILRMTYLDGYDQGFTTAKAVGDAVAADLRESSAREKQQAADAALGELRASQEKGQLLASQLASTKADLRKTTDKLQGEIDRVTKLYRRNLDAQPEPVPACLFTAGFVRVWNEASSHSAVRPADASSRAADPARGTSTADQLASGVTQQDILQNHVRNGERSATCRVQLKKLIEWNTHGRS</sequence>
<evidence type="ECO:0000313" key="3">
    <source>
        <dbReference type="Proteomes" id="UP000037931"/>
    </source>
</evidence>
<organism evidence="2 3">
    <name type="scientific">Pseudomonas asplenii</name>
    <dbReference type="NCBI Taxonomy" id="53407"/>
    <lineage>
        <taxon>Bacteria</taxon>
        <taxon>Pseudomonadati</taxon>
        <taxon>Pseudomonadota</taxon>
        <taxon>Gammaproteobacteria</taxon>
        <taxon>Pseudomonadales</taxon>
        <taxon>Pseudomonadaceae</taxon>
        <taxon>Pseudomonas</taxon>
    </lineage>
</organism>
<accession>A0A0M9GGH8</accession>
<dbReference type="PATRIC" id="fig|50340.43.peg.6070"/>
<gene>
    <name evidence="2" type="ORF">PF66_02682</name>
</gene>
<evidence type="ECO:0000256" key="1">
    <source>
        <dbReference type="SAM" id="MobiDB-lite"/>
    </source>
</evidence>
<proteinExistence type="predicted"/>
<dbReference type="AlphaFoldDB" id="A0A0M9GGH8"/>
<comment type="caution">
    <text evidence="2">The sequence shown here is derived from an EMBL/GenBank/DDBJ whole genome shotgun (WGS) entry which is preliminary data.</text>
</comment>
<feature type="region of interest" description="Disordered" evidence="1">
    <location>
        <begin position="137"/>
        <end position="160"/>
    </location>
</feature>
<reference evidence="2 3" key="1">
    <citation type="journal article" date="2015" name="PLoS ONE">
        <title>Rice-Infecting Pseudomonas Genomes Are Highly Accessorized and Harbor Multiple Putative Virulence Mechanisms to Cause Sheath Brown Rot.</title>
        <authorList>
            <person name="Quibod I.L."/>
            <person name="Grande G."/>
            <person name="Oreiro E.G."/>
            <person name="Borja F.N."/>
            <person name="Dossa G.S."/>
            <person name="Mauleon R."/>
            <person name="Cruz C.V."/>
            <person name="Oliva R."/>
        </authorList>
    </citation>
    <scope>NUCLEOTIDE SEQUENCE [LARGE SCALE GENOMIC DNA]</scope>
    <source>
        <strain evidence="2 3">IRRI 6609</strain>
    </source>
</reference>
<protein>
    <recommendedName>
        <fullName evidence="4">DNA-packaging protein</fullName>
    </recommendedName>
</protein>
<feature type="compositionally biased region" description="Low complexity" evidence="1">
    <location>
        <begin position="137"/>
        <end position="153"/>
    </location>
</feature>
<keyword evidence="3" id="KW-1185">Reference proteome</keyword>
<name>A0A0M9GGH8_9PSED</name>
<dbReference type="EMBL" id="JSYZ01000009">
    <property type="protein sequence ID" value="KPA90621.1"/>
    <property type="molecule type" value="Genomic_DNA"/>
</dbReference>
<dbReference type="OrthoDB" id="6896247at2"/>
<evidence type="ECO:0000313" key="2">
    <source>
        <dbReference type="EMBL" id="KPA90621.1"/>
    </source>
</evidence>
<dbReference type="RefSeq" id="WP_054062931.1">
    <property type="nucleotide sequence ID" value="NZ_JSYZ01000009.1"/>
</dbReference>